<proteinExistence type="predicted"/>
<evidence type="ECO:0000313" key="2">
    <source>
        <dbReference type="Proteomes" id="UP001143910"/>
    </source>
</evidence>
<accession>A0ACC1MDA1</accession>
<sequence>MKSTFALIGTYAALASAYTPGRHLHFPRGNGTMTSTTSSSTSSVEATSISTGTGTSTSISAPLTTGPASTADDVTTLTVKVTHTSTIISCAATVTNCPAGKPEMSNIPESDRQTKTVTQTVDLTTTVCPVAEASSISKQIVEKHSSAAPSQTAGGDQAPKTTDIVSTTTVTMTLGSGNMKSVVPTVITSTYKSTITPEETITTTATSTTTKTVTITRSRTPANTAASESQADAIGGGSPSTVTVTVAQTTVTAPASTVYVTVPCAAASSAAPVQNKAIDDTPYGNNESYGNNGPSASASANASASGNDATSTTAGSNVTTQPPAESTGSPCESDVTTTVETTVTVVPYPVTNSTSAISSGAATSSGAAAPSGFAYLRR</sequence>
<keyword evidence="2" id="KW-1185">Reference proteome</keyword>
<dbReference type="EMBL" id="JANJQO010003200">
    <property type="protein sequence ID" value="KAJ2963675.1"/>
    <property type="molecule type" value="Genomic_DNA"/>
</dbReference>
<gene>
    <name evidence="1" type="ORF">NQ176_g10845</name>
</gene>
<organism evidence="1 2">
    <name type="scientific">Zarea fungicola</name>
    <dbReference type="NCBI Taxonomy" id="93591"/>
    <lineage>
        <taxon>Eukaryota</taxon>
        <taxon>Fungi</taxon>
        <taxon>Dikarya</taxon>
        <taxon>Ascomycota</taxon>
        <taxon>Pezizomycotina</taxon>
        <taxon>Sordariomycetes</taxon>
        <taxon>Hypocreomycetidae</taxon>
        <taxon>Hypocreales</taxon>
        <taxon>Cordycipitaceae</taxon>
        <taxon>Zarea</taxon>
    </lineage>
</organism>
<name>A0ACC1MDA1_9HYPO</name>
<evidence type="ECO:0000313" key="1">
    <source>
        <dbReference type="EMBL" id="KAJ2963675.1"/>
    </source>
</evidence>
<protein>
    <submittedName>
        <fullName evidence="1">Uncharacterized protein</fullName>
    </submittedName>
</protein>
<comment type="caution">
    <text evidence="1">The sequence shown here is derived from an EMBL/GenBank/DDBJ whole genome shotgun (WGS) entry which is preliminary data.</text>
</comment>
<reference evidence="1" key="1">
    <citation type="submission" date="2022-08" db="EMBL/GenBank/DDBJ databases">
        <title>Genome Sequence of Lecanicillium fungicola.</title>
        <authorList>
            <person name="Buettner E."/>
        </authorList>
    </citation>
    <scope>NUCLEOTIDE SEQUENCE</scope>
    <source>
        <strain evidence="1">Babe33</strain>
    </source>
</reference>
<dbReference type="Proteomes" id="UP001143910">
    <property type="component" value="Unassembled WGS sequence"/>
</dbReference>